<dbReference type="PANTHER" id="PTHR10878">
    <property type="entry name" value="SEGMENT POLARITY PROTEIN DISHEVELLED"/>
    <property type="match status" value="1"/>
</dbReference>
<evidence type="ECO:0000256" key="3">
    <source>
        <dbReference type="ARBA" id="ARBA00022473"/>
    </source>
</evidence>
<dbReference type="CDD" id="cd04438">
    <property type="entry name" value="DEP_dishevelled"/>
    <property type="match status" value="1"/>
</dbReference>
<keyword evidence="5 6" id="KW-0879">Wnt signaling pathway</keyword>
<dbReference type="InterPro" id="IPR038207">
    <property type="entry name" value="DIX_dom_sf"/>
</dbReference>
<comment type="subcellular location">
    <subcellularLocation>
        <location evidence="1">Cytoplasm</location>
    </subcellularLocation>
</comment>
<dbReference type="SMART" id="SM00021">
    <property type="entry name" value="DAX"/>
    <property type="match status" value="1"/>
</dbReference>
<feature type="compositionally biased region" description="Basic residues" evidence="7">
    <location>
        <begin position="183"/>
        <end position="200"/>
    </location>
</feature>
<dbReference type="FunFam" id="2.30.42.10:FF:000014">
    <property type="entry name" value="Segment polarity protein dishevelled homolog DVL-3"/>
    <property type="match status" value="1"/>
</dbReference>
<dbReference type="GO" id="GO:0035556">
    <property type="term" value="P:intracellular signal transduction"/>
    <property type="evidence" value="ECO:0007669"/>
    <property type="project" value="InterPro"/>
</dbReference>
<feature type="domain" description="DEP" evidence="9">
    <location>
        <begin position="402"/>
        <end position="476"/>
    </location>
</feature>
<dbReference type="Gene3D" id="2.40.240.130">
    <property type="match status" value="1"/>
</dbReference>
<evidence type="ECO:0000259" key="9">
    <source>
        <dbReference type="PROSITE" id="PS50186"/>
    </source>
</evidence>
<evidence type="ECO:0000259" key="10">
    <source>
        <dbReference type="PROSITE" id="PS50841"/>
    </source>
</evidence>
<feature type="compositionally biased region" description="Pro residues" evidence="7">
    <location>
        <begin position="685"/>
        <end position="694"/>
    </location>
</feature>
<dbReference type="GO" id="GO:0005829">
    <property type="term" value="C:cytosol"/>
    <property type="evidence" value="ECO:0007669"/>
    <property type="project" value="TreeGrafter"/>
</dbReference>
<evidence type="ECO:0000256" key="6">
    <source>
        <dbReference type="PROSITE-ProRule" id="PRU00069"/>
    </source>
</evidence>
<dbReference type="PANTHER" id="PTHR10878:SF25">
    <property type="entry name" value="SEGMENT POLARITY PROTEIN DISHEVELLED"/>
    <property type="match status" value="1"/>
</dbReference>
<dbReference type="Pfam" id="PF00595">
    <property type="entry name" value="PDZ"/>
    <property type="match status" value="1"/>
</dbReference>
<gene>
    <name evidence="11" type="primary">Dvl2</name>
</gene>
<protein>
    <submittedName>
        <fullName evidence="11">Dsh dishevelled protein homolog</fullName>
    </submittedName>
</protein>
<dbReference type="FunFam" id="2.40.240.130:FF:000001">
    <property type="entry name" value="Segment polarity protein dishevelled homolog DVL-1"/>
    <property type="match status" value="1"/>
</dbReference>
<dbReference type="GO" id="GO:0005109">
    <property type="term" value="F:frizzled binding"/>
    <property type="evidence" value="ECO:0007669"/>
    <property type="project" value="TreeGrafter"/>
</dbReference>
<dbReference type="CDD" id="cd06717">
    <property type="entry name" value="PDZ_Dishevelled-like"/>
    <property type="match status" value="1"/>
</dbReference>
<feature type="compositionally biased region" description="Polar residues" evidence="7">
    <location>
        <begin position="709"/>
        <end position="720"/>
    </location>
</feature>
<proteinExistence type="evidence at transcript level"/>
<dbReference type="SMART" id="SM00049">
    <property type="entry name" value="DEP"/>
    <property type="match status" value="1"/>
</dbReference>
<evidence type="ECO:0000256" key="1">
    <source>
        <dbReference type="ARBA" id="ARBA00004496"/>
    </source>
</evidence>
<feature type="region of interest" description="Disordered" evidence="7">
    <location>
        <begin position="164"/>
        <end position="213"/>
    </location>
</feature>
<dbReference type="SMART" id="SM00228">
    <property type="entry name" value="PDZ"/>
    <property type="match status" value="1"/>
</dbReference>
<dbReference type="SUPFAM" id="SSF54236">
    <property type="entry name" value="Ubiquitin-like"/>
    <property type="match status" value="1"/>
</dbReference>
<dbReference type="SUPFAM" id="SSF46785">
    <property type="entry name" value="Winged helix' DNA-binding domain"/>
    <property type="match status" value="1"/>
</dbReference>
<dbReference type="PROSITE" id="PS50841">
    <property type="entry name" value="DIX"/>
    <property type="match status" value="1"/>
</dbReference>
<dbReference type="PRINTS" id="PR01760">
    <property type="entry name" value="DISHEVELLED"/>
</dbReference>
<evidence type="ECO:0000313" key="11">
    <source>
        <dbReference type="EMBL" id="CAB3240250.1"/>
    </source>
</evidence>
<dbReference type="FunFam" id="1.10.10.10:FF:000040">
    <property type="entry name" value="segment polarity protein dishevelled homolog DVL-3"/>
    <property type="match status" value="1"/>
</dbReference>
<organism evidence="11">
    <name type="scientific">Phallusia mammillata</name>
    <dbReference type="NCBI Taxonomy" id="59560"/>
    <lineage>
        <taxon>Eukaryota</taxon>
        <taxon>Metazoa</taxon>
        <taxon>Chordata</taxon>
        <taxon>Tunicata</taxon>
        <taxon>Ascidiacea</taxon>
        <taxon>Phlebobranchia</taxon>
        <taxon>Ascidiidae</taxon>
        <taxon>Phallusia</taxon>
    </lineage>
</organism>
<keyword evidence="4" id="KW-0963">Cytoplasm</keyword>
<dbReference type="InterPro" id="IPR000591">
    <property type="entry name" value="DEP_dom"/>
</dbReference>
<dbReference type="InterPro" id="IPR036390">
    <property type="entry name" value="WH_DNA-bd_sf"/>
</dbReference>
<feature type="region of interest" description="Disordered" evidence="7">
    <location>
        <begin position="492"/>
        <end position="553"/>
    </location>
</feature>
<feature type="domain" description="PDZ" evidence="8">
    <location>
        <begin position="224"/>
        <end position="296"/>
    </location>
</feature>
<feature type="compositionally biased region" description="Low complexity" evidence="7">
    <location>
        <begin position="531"/>
        <end position="545"/>
    </location>
</feature>
<dbReference type="InterPro" id="IPR036034">
    <property type="entry name" value="PDZ_sf"/>
</dbReference>
<evidence type="ECO:0000256" key="4">
    <source>
        <dbReference type="ARBA" id="ARBA00022490"/>
    </source>
</evidence>
<dbReference type="GO" id="GO:0060070">
    <property type="term" value="P:canonical Wnt signaling pathway"/>
    <property type="evidence" value="ECO:0007669"/>
    <property type="project" value="TreeGrafter"/>
</dbReference>
<feature type="region of interest" description="Disordered" evidence="7">
    <location>
        <begin position="86"/>
        <end position="136"/>
    </location>
</feature>
<dbReference type="InterPro" id="IPR015506">
    <property type="entry name" value="Dsh/Dvl-rel"/>
</dbReference>
<dbReference type="InterPro" id="IPR036388">
    <property type="entry name" value="WH-like_DNA-bd_sf"/>
</dbReference>
<dbReference type="Gene3D" id="2.30.42.10">
    <property type="match status" value="1"/>
</dbReference>
<dbReference type="InterPro" id="IPR008339">
    <property type="entry name" value="Dishevelled_fam"/>
</dbReference>
<dbReference type="AlphaFoldDB" id="A0A6F9DBB8"/>
<dbReference type="Pfam" id="PF00610">
    <property type="entry name" value="DEP"/>
    <property type="match status" value="1"/>
</dbReference>
<feature type="domain" description="DIX" evidence="10">
    <location>
        <begin position="2"/>
        <end position="83"/>
    </location>
</feature>
<dbReference type="InterPro" id="IPR003351">
    <property type="entry name" value="Dishevelled_protein_dom"/>
</dbReference>
<feature type="compositionally biased region" description="Low complexity" evidence="7">
    <location>
        <begin position="202"/>
        <end position="213"/>
    </location>
</feature>
<dbReference type="PROSITE" id="PS50186">
    <property type="entry name" value="DEP"/>
    <property type="match status" value="1"/>
</dbReference>
<evidence type="ECO:0000256" key="5">
    <source>
        <dbReference type="ARBA" id="ARBA00022687"/>
    </source>
</evidence>
<feature type="compositionally biased region" description="Low complexity" evidence="7">
    <location>
        <begin position="645"/>
        <end position="657"/>
    </location>
</feature>
<reference evidence="11" key="1">
    <citation type="submission" date="2020-04" db="EMBL/GenBank/DDBJ databases">
        <authorList>
            <person name="Neveu A P."/>
        </authorList>
    </citation>
    <scope>NUCLEOTIDE SEQUENCE</scope>
    <source>
        <tissue evidence="11">Whole embryo</tissue>
    </source>
</reference>
<dbReference type="Gene3D" id="1.10.10.10">
    <property type="entry name" value="Winged helix-like DNA-binding domain superfamily/Winged helix DNA-binding domain"/>
    <property type="match status" value="1"/>
</dbReference>
<comment type="similarity">
    <text evidence="2">Belongs to the DSH family.</text>
</comment>
<dbReference type="InterPro" id="IPR001158">
    <property type="entry name" value="DIX"/>
</dbReference>
<dbReference type="PROSITE" id="PS50106">
    <property type="entry name" value="PDZ"/>
    <property type="match status" value="1"/>
</dbReference>
<dbReference type="Pfam" id="PF00778">
    <property type="entry name" value="DIX"/>
    <property type="match status" value="1"/>
</dbReference>
<dbReference type="InterPro" id="IPR001478">
    <property type="entry name" value="PDZ"/>
</dbReference>
<feature type="region of interest" description="Disordered" evidence="7">
    <location>
        <begin position="610"/>
        <end position="720"/>
    </location>
</feature>
<sequence>MPEETKIVYHIGDEQTPYVSKINIPPDKITLGHFKAAIKKPNFKYFFRSQDADFGVVKEEITNDATVLPLCDNRIVAYLVAPDIDDASQGPASSTNTLTNSDRQSLTVVDSRHMTYQNGGSKQHRDSDADSIISSHKGGMYRNHRMYNKYGSQSTLMSSDIETTSWDSRDDMSDTLSEMTTSTRHRMRQRKKQLKKKRPRPSSDTTSTYSSSVTDSSMSLNIMLVTLNMDKYNFLGISIVGQSNEKGDGGIYIGSIMKGGAVAADGRIEPGDMLLQVNDVNFENMSNEDAVRVLRNIVHKPGPITLTVAKCWDPNPESSYFTVPKDEPVRPIDPGVWANQTMAARGDYHGALECYNRETSSETLGSSLPESDLELPYALPGYDTHLSTLSDMGVVVKTLKMADSGLDVKTRMWLKITIPNAFIGSDLVEWLQQKVEGLSERRVARKYASNLLKAGYIRHTVNKITFSEQCYYVFGEYTGSVHKDFGTLSLGDSNSDRDSDTLGPLPTHSGAMPHWAMQPPQPGSINPGFTPYNQFNNYNPPQQLNIGQRMDDGNLSNGIPLDYVAQPPAYSSLAGSQSDADSISLHSANSILHRPPSVSGSCQHLATFGASGSAGSGSDQASESKYSVHSGRSGAGSSGTNTKRSLSLSGSESQNSLNHAGTYGSLQRQYPPQQQPRPQPHHRMPPPPLPPHPQHPGQSRPLNAVPQEMSGSRQSFQNAMSNPCDYFVDVM</sequence>
<dbReference type="Pfam" id="PF02377">
    <property type="entry name" value="Dishevelled"/>
    <property type="match status" value="1"/>
</dbReference>
<accession>A0A6F9DBB8</accession>
<dbReference type="EMBL" id="LR784689">
    <property type="protein sequence ID" value="CAB3240250.1"/>
    <property type="molecule type" value="mRNA"/>
</dbReference>
<evidence type="ECO:0000259" key="8">
    <source>
        <dbReference type="PROSITE" id="PS50106"/>
    </source>
</evidence>
<evidence type="ECO:0000256" key="2">
    <source>
        <dbReference type="ARBA" id="ARBA00008735"/>
    </source>
</evidence>
<keyword evidence="3" id="KW-0217">Developmental protein</keyword>
<feature type="compositionally biased region" description="Polar residues" evidence="7">
    <location>
        <begin position="90"/>
        <end position="121"/>
    </location>
</feature>
<evidence type="ECO:0000256" key="7">
    <source>
        <dbReference type="SAM" id="MobiDB-lite"/>
    </source>
</evidence>
<dbReference type="InterPro" id="IPR029071">
    <property type="entry name" value="Ubiquitin-like_domsf"/>
</dbReference>
<dbReference type="SUPFAM" id="SSF50156">
    <property type="entry name" value="PDZ domain-like"/>
    <property type="match status" value="1"/>
</dbReference>
<name>A0A6F9DBB8_9ASCI</name>